<name>A0A2I2MAW0_9FLAO</name>
<dbReference type="Proteomes" id="UP000490060">
    <property type="component" value="Unassembled WGS sequence"/>
</dbReference>
<keyword evidence="1" id="KW-0732">Signal</keyword>
<dbReference type="RefSeq" id="WP_172505832.1">
    <property type="nucleotide sequence ID" value="NZ_OENE01000048.1"/>
</dbReference>
<evidence type="ECO:0000256" key="1">
    <source>
        <dbReference type="SAM" id="SignalP"/>
    </source>
</evidence>
<dbReference type="AlphaFoldDB" id="A0A2I2MAW0"/>
<evidence type="ECO:0000313" key="3">
    <source>
        <dbReference type="Proteomes" id="UP000490060"/>
    </source>
</evidence>
<organism evidence="2 3">
    <name type="scientific">Tenacibaculum finnmarkense genomovar ulcerans</name>
    <dbReference type="NCBI Taxonomy" id="2781388"/>
    <lineage>
        <taxon>Bacteria</taxon>
        <taxon>Pseudomonadati</taxon>
        <taxon>Bacteroidota</taxon>
        <taxon>Flavobacteriia</taxon>
        <taxon>Flavobacteriales</taxon>
        <taxon>Flavobacteriaceae</taxon>
        <taxon>Tenacibaculum</taxon>
        <taxon>Tenacibaculum finnmarkense</taxon>
    </lineage>
</organism>
<evidence type="ECO:0008006" key="4">
    <source>
        <dbReference type="Google" id="ProtNLM"/>
    </source>
</evidence>
<feature type="chain" id="PRO_5014119886" description="TonB-dependent receptor" evidence="1">
    <location>
        <begin position="20"/>
        <end position="270"/>
    </location>
</feature>
<reference evidence="2 3" key="1">
    <citation type="submission" date="2017-11" db="EMBL/GenBank/DDBJ databases">
        <authorList>
            <person name="Duchaud E."/>
        </authorList>
    </citation>
    <scope>NUCLEOTIDE SEQUENCE [LARGE SCALE GENOMIC DNA]</scope>
    <source>
        <strain evidence="2 3">TNO010</strain>
    </source>
</reference>
<gene>
    <name evidence="2" type="ORF">TNO010_520070</name>
</gene>
<accession>A0A2I2MAW0</accession>
<evidence type="ECO:0000313" key="2">
    <source>
        <dbReference type="EMBL" id="SOU89683.1"/>
    </source>
</evidence>
<sequence length="270" mass="30829">MKKIVYILFLVLFCLKIQAQKQQIPRKFLYGSVNDKIAAIYNAHIINLTTKQGTFSNQAGEFRILAKVNDSLKISFVGYKSIRIKVNTNHFGIQKNSFKLHKQAYELDEITLKKNDLLGFLSSDIKNIKTTAQINATTLNLPYAGSKQLTPAERTLQTAMGGSKPFTFGLANVISLDYIINSASGRIKKLKKLKAIESLEVKVHKIKNSYSAAIVQEYKIKKADIYKFIYYCTSDEKFEETYHAGEINMILFLKKKAEKFKKLNLNDYKE</sequence>
<proteinExistence type="predicted"/>
<dbReference type="InterPro" id="IPR008969">
    <property type="entry name" value="CarboxyPept-like_regulatory"/>
</dbReference>
<dbReference type="SUPFAM" id="SSF49464">
    <property type="entry name" value="Carboxypeptidase regulatory domain-like"/>
    <property type="match status" value="1"/>
</dbReference>
<protein>
    <recommendedName>
        <fullName evidence="4">TonB-dependent receptor</fullName>
    </recommendedName>
</protein>
<feature type="signal peptide" evidence="1">
    <location>
        <begin position="1"/>
        <end position="19"/>
    </location>
</feature>
<dbReference type="EMBL" id="OENE01000048">
    <property type="protein sequence ID" value="SOU89683.1"/>
    <property type="molecule type" value="Genomic_DNA"/>
</dbReference>
<dbReference type="Pfam" id="PF13715">
    <property type="entry name" value="CarbopepD_reg_2"/>
    <property type="match status" value="1"/>
</dbReference>